<evidence type="ECO:0000256" key="3">
    <source>
        <dbReference type="ARBA" id="ARBA00022806"/>
    </source>
</evidence>
<evidence type="ECO:0000313" key="7">
    <source>
        <dbReference type="EMBL" id="NEB65653.1"/>
    </source>
</evidence>
<dbReference type="PROSITE" id="PS51198">
    <property type="entry name" value="UVRD_HELICASE_ATP_BIND"/>
    <property type="match status" value="1"/>
</dbReference>
<dbReference type="GO" id="GO:0033202">
    <property type="term" value="C:DNA helicase complex"/>
    <property type="evidence" value="ECO:0007669"/>
    <property type="project" value="TreeGrafter"/>
</dbReference>
<dbReference type="InterPro" id="IPR027417">
    <property type="entry name" value="P-loop_NTPase"/>
</dbReference>
<dbReference type="GO" id="GO:0003677">
    <property type="term" value="F:DNA binding"/>
    <property type="evidence" value="ECO:0007669"/>
    <property type="project" value="InterPro"/>
</dbReference>
<comment type="caution">
    <text evidence="7">The sequence shown here is derived from an EMBL/GenBank/DDBJ whole genome shotgun (WGS) entry which is preliminary data.</text>
</comment>
<dbReference type="GO" id="GO:0005524">
    <property type="term" value="F:ATP binding"/>
    <property type="evidence" value="ECO:0007669"/>
    <property type="project" value="UniProtKB-UniRule"/>
</dbReference>
<dbReference type="SUPFAM" id="SSF52540">
    <property type="entry name" value="P-loop containing nucleoside triphosphate hydrolases"/>
    <property type="match status" value="1"/>
</dbReference>
<dbReference type="RefSeq" id="WP_164355844.1">
    <property type="nucleotide sequence ID" value="NZ_JAAGME010000056.1"/>
</dbReference>
<dbReference type="PANTHER" id="PTHR11070:SF2">
    <property type="entry name" value="ATP-DEPENDENT DNA HELICASE SRS2"/>
    <property type="match status" value="1"/>
</dbReference>
<evidence type="ECO:0000256" key="4">
    <source>
        <dbReference type="ARBA" id="ARBA00022840"/>
    </source>
</evidence>
<dbReference type="PANTHER" id="PTHR11070">
    <property type="entry name" value="UVRD / RECB / PCRA DNA HELICASE FAMILY MEMBER"/>
    <property type="match status" value="1"/>
</dbReference>
<keyword evidence="4 5" id="KW-0067">ATP-binding</keyword>
<dbReference type="Gene3D" id="3.40.50.300">
    <property type="entry name" value="P-loop containing nucleotide triphosphate hydrolases"/>
    <property type="match status" value="1"/>
</dbReference>
<dbReference type="InterPro" id="IPR000212">
    <property type="entry name" value="DNA_helicase_UvrD/REP"/>
</dbReference>
<protein>
    <submittedName>
        <fullName evidence="7">UvrD-helicase domain-containing protein</fullName>
    </submittedName>
</protein>
<dbReference type="Proteomes" id="UP000471648">
    <property type="component" value="Unassembled WGS sequence"/>
</dbReference>
<gene>
    <name evidence="7" type="ORF">G3I39_00995</name>
</gene>
<dbReference type="GO" id="GO:0000725">
    <property type="term" value="P:recombinational repair"/>
    <property type="evidence" value="ECO:0007669"/>
    <property type="project" value="TreeGrafter"/>
</dbReference>
<keyword evidence="1 5" id="KW-0547">Nucleotide-binding</keyword>
<proteinExistence type="predicted"/>
<reference evidence="7 8" key="1">
    <citation type="submission" date="2020-01" db="EMBL/GenBank/DDBJ databases">
        <title>Insect and environment-associated Actinomycetes.</title>
        <authorList>
            <person name="Currrie C."/>
            <person name="Chevrette M."/>
            <person name="Carlson C."/>
            <person name="Stubbendieck R."/>
            <person name="Wendt-Pienkowski E."/>
        </authorList>
    </citation>
    <scope>NUCLEOTIDE SEQUENCE [LARGE SCALE GENOMIC DNA]</scope>
    <source>
        <strain evidence="7 8">SID14438</strain>
    </source>
</reference>
<feature type="binding site" evidence="5">
    <location>
        <begin position="35"/>
        <end position="42"/>
    </location>
    <ligand>
        <name>ATP</name>
        <dbReference type="ChEBI" id="CHEBI:30616"/>
    </ligand>
</feature>
<dbReference type="AlphaFoldDB" id="A0A6N9UZ08"/>
<keyword evidence="3 5" id="KW-0347">Helicase</keyword>
<accession>A0A6N9UZ08</accession>
<evidence type="ECO:0000259" key="6">
    <source>
        <dbReference type="PROSITE" id="PS51198"/>
    </source>
</evidence>
<dbReference type="EMBL" id="JAAGME010000056">
    <property type="protein sequence ID" value="NEB65653.1"/>
    <property type="molecule type" value="Genomic_DNA"/>
</dbReference>
<feature type="non-terminal residue" evidence="7">
    <location>
        <position position="1"/>
    </location>
</feature>
<evidence type="ECO:0000256" key="2">
    <source>
        <dbReference type="ARBA" id="ARBA00022801"/>
    </source>
</evidence>
<keyword evidence="2 5" id="KW-0378">Hydrolase</keyword>
<sequence>GAPRPAVDPAALLDGLNDEQRAAVVHSGSPLLIVAGAGSGKTRVLTHRIAHLLGERGVHPGQILAITFTN</sequence>
<dbReference type="InterPro" id="IPR014016">
    <property type="entry name" value="UvrD-like_ATP-bd"/>
</dbReference>
<evidence type="ECO:0000256" key="1">
    <source>
        <dbReference type="ARBA" id="ARBA00022741"/>
    </source>
</evidence>
<dbReference type="GO" id="GO:0043138">
    <property type="term" value="F:3'-5' DNA helicase activity"/>
    <property type="evidence" value="ECO:0007669"/>
    <property type="project" value="TreeGrafter"/>
</dbReference>
<organism evidence="7 8">
    <name type="scientific">Streptomyces microflavus</name>
    <name type="common">Streptomyces lipmanii</name>
    <dbReference type="NCBI Taxonomy" id="1919"/>
    <lineage>
        <taxon>Bacteria</taxon>
        <taxon>Bacillati</taxon>
        <taxon>Actinomycetota</taxon>
        <taxon>Actinomycetes</taxon>
        <taxon>Kitasatosporales</taxon>
        <taxon>Streptomycetaceae</taxon>
        <taxon>Streptomyces</taxon>
    </lineage>
</organism>
<feature type="domain" description="UvrD-like helicase ATP-binding" evidence="6">
    <location>
        <begin position="14"/>
        <end position="70"/>
    </location>
</feature>
<feature type="non-terminal residue" evidence="7">
    <location>
        <position position="70"/>
    </location>
</feature>
<dbReference type="Pfam" id="PF00580">
    <property type="entry name" value="UvrD-helicase"/>
    <property type="match status" value="1"/>
</dbReference>
<dbReference type="GO" id="GO:0005829">
    <property type="term" value="C:cytosol"/>
    <property type="evidence" value="ECO:0007669"/>
    <property type="project" value="TreeGrafter"/>
</dbReference>
<dbReference type="GO" id="GO:0016787">
    <property type="term" value="F:hydrolase activity"/>
    <property type="evidence" value="ECO:0007669"/>
    <property type="project" value="UniProtKB-UniRule"/>
</dbReference>
<evidence type="ECO:0000313" key="8">
    <source>
        <dbReference type="Proteomes" id="UP000471648"/>
    </source>
</evidence>
<name>A0A6N9UZ08_STRMI</name>
<evidence type="ECO:0000256" key="5">
    <source>
        <dbReference type="PROSITE-ProRule" id="PRU00560"/>
    </source>
</evidence>